<dbReference type="PANTHER" id="PTHR43830:SF3">
    <property type="entry name" value="PROTEIN PSP1"/>
    <property type="match status" value="1"/>
</dbReference>
<sequence>MTQNSNNETRPDEVEPLNDTVSSDTGPSGEETPLYAGIKFRDQGQIYYFKANPYVVAPQDSVLVQTDQGLGIGRVAVVRDTLPEGLAEQEIKPIYRLATEEDLEQEQENLALGRDAYYYCRERIEDHGLEMKLVDVDVFFDRGKMMFYFTAPGRVDFRELVKDLVKKYRTRIELRQIGVRHEAQMVGGIGNCGQVCCCRRFMRQFEPVTIKMAKEQQLFLNPAKISGVCGRLLCCLSFEKEAYADFQRRCPKVGKNYETAWGRVKVLRANLMRDSLVLLTAEGEEQELKLEEWERLVGEADGAPPQQNSGAGTPEPKIHTPAPEKRRENSPSSPSPDNEGKPAENKANKPEKTTSSAQTQGQGQKKRRSGKSRKKRRSKRHNDT</sequence>
<reference evidence="4" key="1">
    <citation type="submission" date="2009-09" db="EMBL/GenBank/DDBJ databases">
        <title>The complete chromosome of Desulfohalobium retbaense DSM 5692.</title>
        <authorList>
            <consortium name="US DOE Joint Genome Institute (JGI-PGF)"/>
            <person name="Lucas S."/>
            <person name="Copeland A."/>
            <person name="Lapidus A."/>
            <person name="Glavina del Rio T."/>
            <person name="Dalin E."/>
            <person name="Tice H."/>
            <person name="Bruce D."/>
            <person name="Goodwin L."/>
            <person name="Pitluck S."/>
            <person name="Kyrpides N."/>
            <person name="Mavromatis K."/>
            <person name="Ivanova N."/>
            <person name="Mikhailova N."/>
            <person name="Munk A.C."/>
            <person name="Brettin T."/>
            <person name="Detter J.C."/>
            <person name="Han C."/>
            <person name="Tapia R."/>
            <person name="Larimer F."/>
            <person name="Land M."/>
            <person name="Hauser L."/>
            <person name="Markowitz V."/>
            <person name="Cheng J.-F."/>
            <person name="Hugenholtz P."/>
            <person name="Woyke T."/>
            <person name="Wu D."/>
            <person name="Spring S."/>
            <person name="Klenk H.-P."/>
            <person name="Eisen J.A."/>
        </authorList>
    </citation>
    <scope>NUCLEOTIDE SEQUENCE [LARGE SCALE GENOMIC DNA]</scope>
    <source>
        <strain evidence="4">DSM 5692</strain>
    </source>
</reference>
<dbReference type="RefSeq" id="WP_015750775.1">
    <property type="nucleotide sequence ID" value="NC_013223.1"/>
</dbReference>
<feature type="region of interest" description="Disordered" evidence="1">
    <location>
        <begin position="1"/>
        <end position="34"/>
    </location>
</feature>
<dbReference type="GO" id="GO:0005737">
    <property type="term" value="C:cytoplasm"/>
    <property type="evidence" value="ECO:0007669"/>
    <property type="project" value="TreeGrafter"/>
</dbReference>
<dbReference type="PROSITE" id="PS51411">
    <property type="entry name" value="PSP1_C"/>
    <property type="match status" value="1"/>
</dbReference>
<evidence type="ECO:0000259" key="2">
    <source>
        <dbReference type="PROSITE" id="PS51411"/>
    </source>
</evidence>
<evidence type="ECO:0000313" key="4">
    <source>
        <dbReference type="Proteomes" id="UP000001052"/>
    </source>
</evidence>
<name>C8WZZ1_DESRD</name>
<gene>
    <name evidence="3" type="ordered locus">Dret_0314</name>
</gene>
<dbReference type="STRING" id="485915.Dret_0314"/>
<feature type="compositionally biased region" description="Basic and acidic residues" evidence="1">
    <location>
        <begin position="316"/>
        <end position="329"/>
    </location>
</feature>
<dbReference type="KEGG" id="drt:Dret_0314"/>
<reference evidence="3 4" key="2">
    <citation type="journal article" date="2010" name="Stand. Genomic Sci.">
        <title>Complete genome sequence of Desulfohalobium retbaense type strain (HR(100)).</title>
        <authorList>
            <person name="Spring S."/>
            <person name="Nolan M."/>
            <person name="Lapidus A."/>
            <person name="Glavina Del Rio T."/>
            <person name="Copeland A."/>
            <person name="Tice H."/>
            <person name="Cheng J.F."/>
            <person name="Lucas S."/>
            <person name="Land M."/>
            <person name="Chen F."/>
            <person name="Bruce D."/>
            <person name="Goodwin L."/>
            <person name="Pitluck S."/>
            <person name="Ivanova N."/>
            <person name="Mavromatis K."/>
            <person name="Mikhailova N."/>
            <person name="Pati A."/>
            <person name="Chen A."/>
            <person name="Palaniappan K."/>
            <person name="Hauser L."/>
            <person name="Chang Y.J."/>
            <person name="Jeffries C.D."/>
            <person name="Munk C."/>
            <person name="Kiss H."/>
            <person name="Chain P."/>
            <person name="Han C."/>
            <person name="Brettin T."/>
            <person name="Detter J.C."/>
            <person name="Schuler E."/>
            <person name="Goker M."/>
            <person name="Rohde M."/>
            <person name="Bristow J."/>
            <person name="Eisen J.A."/>
            <person name="Markowitz V."/>
            <person name="Hugenholtz P."/>
            <person name="Kyrpides N.C."/>
            <person name="Klenk H.P."/>
        </authorList>
    </citation>
    <scope>NUCLEOTIDE SEQUENCE [LARGE SCALE GENOMIC DNA]</scope>
    <source>
        <strain evidence="3 4">DSM 5692</strain>
    </source>
</reference>
<dbReference type="Proteomes" id="UP000001052">
    <property type="component" value="Chromosome"/>
</dbReference>
<feature type="compositionally biased region" description="Basic residues" evidence="1">
    <location>
        <begin position="364"/>
        <end position="384"/>
    </location>
</feature>
<dbReference type="Pfam" id="PF04468">
    <property type="entry name" value="PSP1"/>
    <property type="match status" value="1"/>
</dbReference>
<organism evidence="3 4">
    <name type="scientific">Desulfohalobium retbaense (strain ATCC 49708 / DSM 5692 / JCM 16813 / HR100)</name>
    <dbReference type="NCBI Taxonomy" id="485915"/>
    <lineage>
        <taxon>Bacteria</taxon>
        <taxon>Pseudomonadati</taxon>
        <taxon>Thermodesulfobacteriota</taxon>
        <taxon>Desulfovibrionia</taxon>
        <taxon>Desulfovibrionales</taxon>
        <taxon>Desulfohalobiaceae</taxon>
        <taxon>Desulfohalobium</taxon>
    </lineage>
</organism>
<feature type="region of interest" description="Disordered" evidence="1">
    <location>
        <begin position="300"/>
        <end position="384"/>
    </location>
</feature>
<proteinExistence type="predicted"/>
<keyword evidence="4" id="KW-1185">Reference proteome</keyword>
<feature type="domain" description="PSP1 C-terminal" evidence="2">
    <location>
        <begin position="92"/>
        <end position="177"/>
    </location>
</feature>
<dbReference type="PANTHER" id="PTHR43830">
    <property type="entry name" value="PROTEIN PSP1"/>
    <property type="match status" value="1"/>
</dbReference>
<dbReference type="eggNOG" id="COG1774">
    <property type="taxonomic scope" value="Bacteria"/>
</dbReference>
<dbReference type="InterPro" id="IPR047767">
    <property type="entry name" value="PSP1-like"/>
</dbReference>
<dbReference type="HOGENOM" id="CLU_033149_2_3_7"/>
<protein>
    <submittedName>
        <fullName evidence="3">PSP1 domain protein</fullName>
    </submittedName>
</protein>
<dbReference type="AlphaFoldDB" id="C8WZZ1"/>
<dbReference type="OrthoDB" id="9779344at2"/>
<dbReference type="NCBIfam" id="NF041131">
    <property type="entry name" value="RicT_YaaT_fam"/>
    <property type="match status" value="1"/>
</dbReference>
<evidence type="ECO:0000256" key="1">
    <source>
        <dbReference type="SAM" id="MobiDB-lite"/>
    </source>
</evidence>
<accession>C8WZZ1</accession>
<feature type="compositionally biased region" description="Basic and acidic residues" evidence="1">
    <location>
        <begin position="338"/>
        <end position="352"/>
    </location>
</feature>
<evidence type="ECO:0000313" key="3">
    <source>
        <dbReference type="EMBL" id="ACV67616.1"/>
    </source>
</evidence>
<dbReference type="InterPro" id="IPR007557">
    <property type="entry name" value="PSP1_C"/>
</dbReference>
<feature type="compositionally biased region" description="Low complexity" evidence="1">
    <location>
        <begin position="353"/>
        <end position="363"/>
    </location>
</feature>
<dbReference type="EMBL" id="CP001734">
    <property type="protein sequence ID" value="ACV67616.1"/>
    <property type="molecule type" value="Genomic_DNA"/>
</dbReference>